<keyword evidence="1" id="KW-1133">Transmembrane helix</keyword>
<organism evidence="2 3">
    <name type="scientific">Pseudoalteromonas luteoviolacea S4054</name>
    <dbReference type="NCBI Taxonomy" id="1129367"/>
    <lineage>
        <taxon>Bacteria</taxon>
        <taxon>Pseudomonadati</taxon>
        <taxon>Pseudomonadota</taxon>
        <taxon>Gammaproteobacteria</taxon>
        <taxon>Alteromonadales</taxon>
        <taxon>Pseudoalteromonadaceae</taxon>
        <taxon>Pseudoalteromonas</taxon>
    </lineage>
</organism>
<evidence type="ECO:0000313" key="2">
    <source>
        <dbReference type="EMBL" id="KKE84691.1"/>
    </source>
</evidence>
<protein>
    <submittedName>
        <fullName evidence="2">Uncharacterized protein</fullName>
    </submittedName>
</protein>
<gene>
    <name evidence="2" type="ORF">N479_07805</name>
</gene>
<dbReference type="Proteomes" id="UP000033434">
    <property type="component" value="Unassembled WGS sequence"/>
</dbReference>
<dbReference type="PATRIC" id="fig|1129367.4.peg.1305"/>
<dbReference type="EMBL" id="AUXW01000113">
    <property type="protein sequence ID" value="KKE84691.1"/>
    <property type="molecule type" value="Genomic_DNA"/>
</dbReference>
<keyword evidence="1" id="KW-0472">Membrane</keyword>
<sequence>MLTRIIGYVLFVPFILFYSYVLGPALKVVLIPGGLMLFVLILGPDEFSKHWRSAFEKPVNDLKPVQSRHAG</sequence>
<dbReference type="RefSeq" id="WP_046355082.1">
    <property type="nucleotide sequence ID" value="NZ_AUXW01000113.1"/>
</dbReference>
<comment type="caution">
    <text evidence="2">The sequence shown here is derived from an EMBL/GenBank/DDBJ whole genome shotgun (WGS) entry which is preliminary data.</text>
</comment>
<proteinExistence type="predicted"/>
<feature type="transmembrane region" description="Helical" evidence="1">
    <location>
        <begin position="5"/>
        <end position="23"/>
    </location>
</feature>
<dbReference type="AlphaFoldDB" id="A0A0F6AFW2"/>
<keyword evidence="1" id="KW-0812">Transmembrane</keyword>
<evidence type="ECO:0000256" key="1">
    <source>
        <dbReference type="SAM" id="Phobius"/>
    </source>
</evidence>
<evidence type="ECO:0000313" key="3">
    <source>
        <dbReference type="Proteomes" id="UP000033434"/>
    </source>
</evidence>
<accession>A0A0F6AFW2</accession>
<reference evidence="2 3" key="1">
    <citation type="journal article" date="2015" name="BMC Genomics">
        <title>Genome mining reveals unlocked bioactive potential of marine Gram-negative bacteria.</title>
        <authorList>
            <person name="Machado H."/>
            <person name="Sonnenschein E.C."/>
            <person name="Melchiorsen J."/>
            <person name="Gram L."/>
        </authorList>
    </citation>
    <scope>NUCLEOTIDE SEQUENCE [LARGE SCALE GENOMIC DNA]</scope>
    <source>
        <strain evidence="2 3">S4054</strain>
    </source>
</reference>
<name>A0A0F6AFW2_9GAMM</name>